<dbReference type="Proteomes" id="UP000076738">
    <property type="component" value="Unassembled WGS sequence"/>
</dbReference>
<evidence type="ECO:0000313" key="1">
    <source>
        <dbReference type="EMBL" id="KZO96096.1"/>
    </source>
</evidence>
<dbReference type="AlphaFoldDB" id="A0A167LWD0"/>
<keyword evidence="2" id="KW-1185">Reference proteome</keyword>
<accession>A0A167LWD0</accession>
<evidence type="ECO:0000313" key="2">
    <source>
        <dbReference type="Proteomes" id="UP000076738"/>
    </source>
</evidence>
<dbReference type="EMBL" id="KV417285">
    <property type="protein sequence ID" value="KZO96096.1"/>
    <property type="molecule type" value="Genomic_DNA"/>
</dbReference>
<protein>
    <submittedName>
        <fullName evidence="1">Uncharacterized protein</fullName>
    </submittedName>
</protein>
<name>A0A167LWD0_CALVF</name>
<reference evidence="1 2" key="1">
    <citation type="journal article" date="2016" name="Mol. Biol. Evol.">
        <title>Comparative Genomics of Early-Diverging Mushroom-Forming Fungi Provides Insights into the Origins of Lignocellulose Decay Capabilities.</title>
        <authorList>
            <person name="Nagy L.G."/>
            <person name="Riley R."/>
            <person name="Tritt A."/>
            <person name="Adam C."/>
            <person name="Daum C."/>
            <person name="Floudas D."/>
            <person name="Sun H."/>
            <person name="Yadav J.S."/>
            <person name="Pangilinan J."/>
            <person name="Larsson K.H."/>
            <person name="Matsuura K."/>
            <person name="Barry K."/>
            <person name="Labutti K."/>
            <person name="Kuo R."/>
            <person name="Ohm R.A."/>
            <person name="Bhattacharya S.S."/>
            <person name="Shirouzu T."/>
            <person name="Yoshinaga Y."/>
            <person name="Martin F.M."/>
            <person name="Grigoriev I.V."/>
            <person name="Hibbett D.S."/>
        </authorList>
    </citation>
    <scope>NUCLEOTIDE SEQUENCE [LARGE SCALE GENOMIC DNA]</scope>
    <source>
        <strain evidence="1 2">TUFC12733</strain>
    </source>
</reference>
<sequence>MYGRLHRSSGSICTFACSLILRHCRPPPSIVPRTLDRSRIRNNKRAFQDGDSYMDAFPVCYAFPAISGHQYLGMHCELAAVKGALRHESPLFGITALPT</sequence>
<gene>
    <name evidence="1" type="ORF">CALVIDRAFT_133986</name>
</gene>
<proteinExistence type="predicted"/>
<organism evidence="1 2">
    <name type="scientific">Calocera viscosa (strain TUFC12733)</name>
    <dbReference type="NCBI Taxonomy" id="1330018"/>
    <lineage>
        <taxon>Eukaryota</taxon>
        <taxon>Fungi</taxon>
        <taxon>Dikarya</taxon>
        <taxon>Basidiomycota</taxon>
        <taxon>Agaricomycotina</taxon>
        <taxon>Dacrymycetes</taxon>
        <taxon>Dacrymycetales</taxon>
        <taxon>Dacrymycetaceae</taxon>
        <taxon>Calocera</taxon>
    </lineage>
</organism>